<gene>
    <name evidence="8" type="ORF">A8C75_15490</name>
</gene>
<name>A0A1A9F1I1_9GAMM</name>
<dbReference type="InterPro" id="IPR000160">
    <property type="entry name" value="GGDEF_dom"/>
</dbReference>
<dbReference type="Pfam" id="PF01627">
    <property type="entry name" value="Hpt"/>
    <property type="match status" value="1"/>
</dbReference>
<dbReference type="STRING" id="1821621.A8C75_15490"/>
<keyword evidence="3" id="KW-0902">Two-component regulatory system</keyword>
<dbReference type="FunFam" id="3.30.70.270:FF:000001">
    <property type="entry name" value="Diguanylate cyclase domain protein"/>
    <property type="match status" value="1"/>
</dbReference>
<dbReference type="Gene3D" id="3.30.70.270">
    <property type="match status" value="1"/>
</dbReference>
<comment type="catalytic activity">
    <reaction evidence="4">
        <text>2 GTP = 3',3'-c-di-GMP + 2 diphosphate</text>
        <dbReference type="Rhea" id="RHEA:24898"/>
        <dbReference type="ChEBI" id="CHEBI:33019"/>
        <dbReference type="ChEBI" id="CHEBI:37565"/>
        <dbReference type="ChEBI" id="CHEBI:58805"/>
        <dbReference type="EC" id="2.7.7.65"/>
    </reaction>
</comment>
<dbReference type="PANTHER" id="PTHR45138:SF9">
    <property type="entry name" value="DIGUANYLATE CYCLASE DGCM-RELATED"/>
    <property type="match status" value="1"/>
</dbReference>
<dbReference type="Proteomes" id="UP000078070">
    <property type="component" value="Chromosome"/>
</dbReference>
<organism evidence="8 9">
    <name type="scientific">Marinobacterium aestuarii</name>
    <dbReference type="NCBI Taxonomy" id="1821621"/>
    <lineage>
        <taxon>Bacteria</taxon>
        <taxon>Pseudomonadati</taxon>
        <taxon>Pseudomonadota</taxon>
        <taxon>Gammaproteobacteria</taxon>
        <taxon>Oceanospirillales</taxon>
        <taxon>Oceanospirillaceae</taxon>
        <taxon>Marinobacterium</taxon>
    </lineage>
</organism>
<feature type="modified residue" description="4-aspartylphosphate" evidence="5">
    <location>
        <position position="299"/>
    </location>
</feature>
<dbReference type="Gene3D" id="1.20.120.160">
    <property type="entry name" value="HPT domain"/>
    <property type="match status" value="1"/>
</dbReference>
<reference evidence="9" key="1">
    <citation type="submission" date="2016-05" db="EMBL/GenBank/DDBJ databases">
        <authorList>
            <person name="Baek K."/>
            <person name="Yang S.-J."/>
        </authorList>
    </citation>
    <scope>NUCLEOTIDE SEQUENCE [LARGE SCALE GENOMIC DNA]</scope>
    <source>
        <strain evidence="9">ST58-10</strain>
    </source>
</reference>
<dbReference type="PROSITE" id="PS50887">
    <property type="entry name" value="GGDEF"/>
    <property type="match status" value="1"/>
</dbReference>
<evidence type="ECO:0000256" key="3">
    <source>
        <dbReference type="ARBA" id="ARBA00023012"/>
    </source>
</evidence>
<feature type="domain" description="Response regulatory" evidence="6">
    <location>
        <begin position="250"/>
        <end position="366"/>
    </location>
</feature>
<evidence type="ECO:0000256" key="4">
    <source>
        <dbReference type="ARBA" id="ARBA00034247"/>
    </source>
</evidence>
<dbReference type="InterPro" id="IPR036641">
    <property type="entry name" value="HPT_dom_sf"/>
</dbReference>
<dbReference type="GO" id="GO:0043709">
    <property type="term" value="P:cell adhesion involved in single-species biofilm formation"/>
    <property type="evidence" value="ECO:0007669"/>
    <property type="project" value="TreeGrafter"/>
</dbReference>
<dbReference type="AlphaFoldDB" id="A0A1A9F1I1"/>
<dbReference type="Pfam" id="PF00990">
    <property type="entry name" value="GGDEF"/>
    <property type="match status" value="1"/>
</dbReference>
<dbReference type="GO" id="GO:0005886">
    <property type="term" value="C:plasma membrane"/>
    <property type="evidence" value="ECO:0007669"/>
    <property type="project" value="TreeGrafter"/>
</dbReference>
<evidence type="ECO:0000256" key="5">
    <source>
        <dbReference type="PROSITE-ProRule" id="PRU00169"/>
    </source>
</evidence>
<dbReference type="NCBIfam" id="TIGR00254">
    <property type="entry name" value="GGDEF"/>
    <property type="match status" value="1"/>
</dbReference>
<proteinExistence type="predicted"/>
<dbReference type="Gene3D" id="3.40.50.2300">
    <property type="match status" value="2"/>
</dbReference>
<dbReference type="SUPFAM" id="SSF47226">
    <property type="entry name" value="Histidine-containing phosphotransfer domain, HPT domain"/>
    <property type="match status" value="1"/>
</dbReference>
<dbReference type="OrthoDB" id="9812260at2"/>
<dbReference type="SUPFAM" id="SSF52172">
    <property type="entry name" value="CheY-like"/>
    <property type="match status" value="2"/>
</dbReference>
<evidence type="ECO:0000313" key="8">
    <source>
        <dbReference type="EMBL" id="ANG63741.1"/>
    </source>
</evidence>
<evidence type="ECO:0000259" key="7">
    <source>
        <dbReference type="PROSITE" id="PS50887"/>
    </source>
</evidence>
<dbReference type="RefSeq" id="WP_067384357.1">
    <property type="nucleotide sequence ID" value="NZ_CP015839.1"/>
</dbReference>
<dbReference type="GO" id="GO:0000160">
    <property type="term" value="P:phosphorelay signal transduction system"/>
    <property type="evidence" value="ECO:0007669"/>
    <property type="project" value="UniProtKB-KW"/>
</dbReference>
<dbReference type="GO" id="GO:0004672">
    <property type="term" value="F:protein kinase activity"/>
    <property type="evidence" value="ECO:0007669"/>
    <property type="project" value="UniProtKB-ARBA"/>
</dbReference>
<sequence>MTAKDRAVETLKLQRQRYLERLPATVAYLGELALAWGKGRLDTERFDALKQGLHRIAGSAGIFGQEALGLEASRLEQAIRGGQLLEGDARQALVRDVLALGERWLNSTEHLAAPVSTLETPSQGVMPTIWLLMGAVTREQNLLRSLRQYGFAVKPLDGLQAAEDALVFPEPTQGVLILDAERVTLPESLLQRLSLAGVPLVFISQQDDFESRLEAARLGAAAFFVRPLNVMQLVEKVDSLVGDHTEIPYRILIVDDDEMLSLSYQQALLNAGMRAEIEPDPTHLLRRLEDFRPDLLLLDIHMPGYSGVELAAALRYYDEWTGLPIIYLSAEINRERQLHALNRGGDDFITKPISEQYLVSVVRVRAERMRRLANLRACDGLTGLLNHVHIKEALAAECLRATREESCFSVVMLDIDHFKQVNDTYGHARGDTVIRALAHLLKTRLRGTDKVGRYGGEEFFAILPSCQEEGAERQCNWLREAFAALEFEHEGETFACTLSAGIACSEDFELLHADQFIECADQALYAAKDAGRNCVVGWHGKLPPRSEAGFGVARQ</sequence>
<dbReference type="EC" id="2.7.7.65" evidence="2"/>
<evidence type="ECO:0000256" key="1">
    <source>
        <dbReference type="ARBA" id="ARBA00001946"/>
    </source>
</evidence>
<dbReference type="PANTHER" id="PTHR45138">
    <property type="entry name" value="REGULATORY COMPONENTS OF SENSORY TRANSDUCTION SYSTEM"/>
    <property type="match status" value="1"/>
</dbReference>
<reference evidence="8 9" key="2">
    <citation type="journal article" date="2018" name="Int. J. Syst. Evol. Microbiol.">
        <title>Marinobacterium aestuarii sp. nov., a benzene-degrading marine bacterium isolated from estuary sediment.</title>
        <authorList>
            <person name="Bae S.S."/>
            <person name="Jung J."/>
            <person name="Chung D."/>
            <person name="Baek K."/>
        </authorList>
    </citation>
    <scope>NUCLEOTIDE SEQUENCE [LARGE SCALE GENOMIC DNA]</scope>
    <source>
        <strain evidence="8 9">ST58-10</strain>
    </source>
</reference>
<dbReference type="GO" id="GO:1902201">
    <property type="term" value="P:negative regulation of bacterial-type flagellum-dependent cell motility"/>
    <property type="evidence" value="ECO:0007669"/>
    <property type="project" value="TreeGrafter"/>
</dbReference>
<dbReference type="InterPro" id="IPR008207">
    <property type="entry name" value="Sig_transdc_His_kin_Hpt_dom"/>
</dbReference>
<dbReference type="Pfam" id="PF00072">
    <property type="entry name" value="Response_reg"/>
    <property type="match status" value="1"/>
</dbReference>
<evidence type="ECO:0000313" key="9">
    <source>
        <dbReference type="Proteomes" id="UP000078070"/>
    </source>
</evidence>
<comment type="cofactor">
    <cofactor evidence="1">
        <name>Mg(2+)</name>
        <dbReference type="ChEBI" id="CHEBI:18420"/>
    </cofactor>
</comment>
<dbReference type="SMART" id="SM00448">
    <property type="entry name" value="REC"/>
    <property type="match status" value="1"/>
</dbReference>
<keyword evidence="5" id="KW-0597">Phosphoprotein</keyword>
<protein>
    <recommendedName>
        <fullName evidence="2">diguanylate cyclase</fullName>
        <ecNumber evidence="2">2.7.7.65</ecNumber>
    </recommendedName>
</protein>
<keyword evidence="9" id="KW-1185">Reference proteome</keyword>
<feature type="domain" description="GGDEF" evidence="7">
    <location>
        <begin position="406"/>
        <end position="540"/>
    </location>
</feature>
<evidence type="ECO:0000259" key="6">
    <source>
        <dbReference type="PROSITE" id="PS50110"/>
    </source>
</evidence>
<dbReference type="CDD" id="cd00156">
    <property type="entry name" value="REC"/>
    <property type="match status" value="1"/>
</dbReference>
<dbReference type="InterPro" id="IPR001789">
    <property type="entry name" value="Sig_transdc_resp-reg_receiver"/>
</dbReference>
<dbReference type="SMART" id="SM00267">
    <property type="entry name" value="GGDEF"/>
    <property type="match status" value="1"/>
</dbReference>
<dbReference type="GO" id="GO:0052621">
    <property type="term" value="F:diguanylate cyclase activity"/>
    <property type="evidence" value="ECO:0007669"/>
    <property type="project" value="UniProtKB-EC"/>
</dbReference>
<accession>A0A1A9F1I1</accession>
<dbReference type="InterPro" id="IPR043128">
    <property type="entry name" value="Rev_trsase/Diguanyl_cyclase"/>
</dbReference>
<dbReference type="InterPro" id="IPR029787">
    <property type="entry name" value="Nucleotide_cyclase"/>
</dbReference>
<dbReference type="InterPro" id="IPR011006">
    <property type="entry name" value="CheY-like_superfamily"/>
</dbReference>
<dbReference type="CDD" id="cd01949">
    <property type="entry name" value="GGDEF"/>
    <property type="match status" value="1"/>
</dbReference>
<dbReference type="PROSITE" id="PS50110">
    <property type="entry name" value="RESPONSE_REGULATORY"/>
    <property type="match status" value="1"/>
</dbReference>
<dbReference type="InterPro" id="IPR050469">
    <property type="entry name" value="Diguanylate_Cyclase"/>
</dbReference>
<dbReference type="EMBL" id="CP015839">
    <property type="protein sequence ID" value="ANG63741.1"/>
    <property type="molecule type" value="Genomic_DNA"/>
</dbReference>
<dbReference type="KEGG" id="mars:A8C75_15490"/>
<evidence type="ECO:0000256" key="2">
    <source>
        <dbReference type="ARBA" id="ARBA00012528"/>
    </source>
</evidence>
<dbReference type="SUPFAM" id="SSF55073">
    <property type="entry name" value="Nucleotide cyclase"/>
    <property type="match status" value="1"/>
</dbReference>